<dbReference type="EMBL" id="JADEXQ010000051">
    <property type="protein sequence ID" value="MBE9031041.1"/>
    <property type="molecule type" value="Genomic_DNA"/>
</dbReference>
<dbReference type="RefSeq" id="WP_264325871.1">
    <property type="nucleotide sequence ID" value="NZ_JADEXQ010000051.1"/>
</dbReference>
<evidence type="ECO:0000313" key="3">
    <source>
        <dbReference type="Proteomes" id="UP000625316"/>
    </source>
</evidence>
<organism evidence="2 3">
    <name type="scientific">Romeriopsis navalis LEGE 11480</name>
    <dbReference type="NCBI Taxonomy" id="2777977"/>
    <lineage>
        <taxon>Bacteria</taxon>
        <taxon>Bacillati</taxon>
        <taxon>Cyanobacteriota</taxon>
        <taxon>Cyanophyceae</taxon>
        <taxon>Leptolyngbyales</taxon>
        <taxon>Leptolyngbyaceae</taxon>
        <taxon>Romeriopsis</taxon>
        <taxon>Romeriopsis navalis</taxon>
    </lineage>
</organism>
<comment type="caution">
    <text evidence="2">The sequence shown here is derived from an EMBL/GenBank/DDBJ whole genome shotgun (WGS) entry which is preliminary data.</text>
</comment>
<proteinExistence type="predicted"/>
<reference evidence="2" key="1">
    <citation type="submission" date="2020-10" db="EMBL/GenBank/DDBJ databases">
        <authorList>
            <person name="Castelo-Branco R."/>
            <person name="Eusebio N."/>
            <person name="Adriana R."/>
            <person name="Vieira A."/>
            <person name="Brugerolle De Fraissinette N."/>
            <person name="Rezende De Castro R."/>
            <person name="Schneider M.P."/>
            <person name="Vasconcelos V."/>
            <person name="Leao P.N."/>
        </authorList>
    </citation>
    <scope>NUCLEOTIDE SEQUENCE</scope>
    <source>
        <strain evidence="2">LEGE 11480</strain>
    </source>
</reference>
<evidence type="ECO:0000256" key="1">
    <source>
        <dbReference type="SAM" id="Phobius"/>
    </source>
</evidence>
<keyword evidence="1" id="KW-0472">Membrane</keyword>
<gene>
    <name evidence="2" type="ORF">IQ266_15005</name>
</gene>
<accession>A0A928VM20</accession>
<keyword evidence="3" id="KW-1185">Reference proteome</keyword>
<sequence length="85" mass="9976">MEIGFTLAQLNVTKFLYEFSQLIVMFFFPVMMIYIIGTIYYVLRLIQPPTISFKQATSTDWVIVSSIVFWMIMVISKTIVRLLQP</sequence>
<dbReference type="AlphaFoldDB" id="A0A928VM20"/>
<feature type="transmembrane region" description="Helical" evidence="1">
    <location>
        <begin position="63"/>
        <end position="83"/>
    </location>
</feature>
<dbReference type="Proteomes" id="UP000625316">
    <property type="component" value="Unassembled WGS sequence"/>
</dbReference>
<name>A0A928VM20_9CYAN</name>
<keyword evidence="1" id="KW-1133">Transmembrane helix</keyword>
<evidence type="ECO:0000313" key="2">
    <source>
        <dbReference type="EMBL" id="MBE9031041.1"/>
    </source>
</evidence>
<feature type="transmembrane region" description="Helical" evidence="1">
    <location>
        <begin position="22"/>
        <end position="43"/>
    </location>
</feature>
<keyword evidence="1" id="KW-0812">Transmembrane</keyword>
<protein>
    <submittedName>
        <fullName evidence="2">Uncharacterized protein</fullName>
    </submittedName>
</protein>